<evidence type="ECO:0000256" key="2">
    <source>
        <dbReference type="ARBA" id="ARBA00022771"/>
    </source>
</evidence>
<dbReference type="GO" id="GO:0008270">
    <property type="term" value="F:zinc ion binding"/>
    <property type="evidence" value="ECO:0007669"/>
    <property type="project" value="UniProtKB-KW"/>
</dbReference>
<organism evidence="6 7">
    <name type="scientific">Folsomia candida</name>
    <name type="common">Springtail</name>
    <dbReference type="NCBI Taxonomy" id="158441"/>
    <lineage>
        <taxon>Eukaryota</taxon>
        <taxon>Metazoa</taxon>
        <taxon>Ecdysozoa</taxon>
        <taxon>Arthropoda</taxon>
        <taxon>Hexapoda</taxon>
        <taxon>Collembola</taxon>
        <taxon>Entomobryomorpha</taxon>
        <taxon>Isotomoidea</taxon>
        <taxon>Isotomidae</taxon>
        <taxon>Proisotominae</taxon>
        <taxon>Folsomia</taxon>
    </lineage>
</organism>
<sequence length="250" mass="28507">MSDSYSDDGSDDERYVFEMKSEKYLKAVGNFNRDVASFEAIIPDLVHLSNKERGQYVAENYQPYLFGLHDRPKRVKMGIVLGNIDELKTICRGLTVGWRLWPDCWAGLMMMLDYLADHTLTPDIKRLDPDFLQVIKEIGKNEDWSNNVVGPDLASQAKHILSLYNLPAGYKKKVTLIDPWIISMCMGLPLSAKEFEHTHHKICDGVGCLEVETDTVKFKHCAKCKKAFYHAKECQSKAWRAGHKKVCTSS</sequence>
<evidence type="ECO:0000256" key="3">
    <source>
        <dbReference type="ARBA" id="ARBA00022833"/>
    </source>
</evidence>
<keyword evidence="1" id="KW-0479">Metal-binding</keyword>
<proteinExistence type="predicted"/>
<keyword evidence="3" id="KW-0862">Zinc</keyword>
<evidence type="ECO:0000259" key="5">
    <source>
        <dbReference type="PROSITE" id="PS50865"/>
    </source>
</evidence>
<name>A0A226DSE8_FOLCA</name>
<gene>
    <name evidence="6" type="ORF">Fcan01_16861</name>
</gene>
<evidence type="ECO:0000256" key="1">
    <source>
        <dbReference type="ARBA" id="ARBA00022723"/>
    </source>
</evidence>
<dbReference type="EMBL" id="LNIX01000012">
    <property type="protein sequence ID" value="OXA47990.1"/>
    <property type="molecule type" value="Genomic_DNA"/>
</dbReference>
<evidence type="ECO:0000313" key="6">
    <source>
        <dbReference type="EMBL" id="OXA47990.1"/>
    </source>
</evidence>
<evidence type="ECO:0000256" key="4">
    <source>
        <dbReference type="PROSITE-ProRule" id="PRU00134"/>
    </source>
</evidence>
<dbReference type="Gene3D" id="6.10.140.2220">
    <property type="match status" value="1"/>
</dbReference>
<dbReference type="OrthoDB" id="432970at2759"/>
<keyword evidence="2 4" id="KW-0863">Zinc-finger</keyword>
<feature type="domain" description="MYND-type" evidence="5">
    <location>
        <begin position="203"/>
        <end position="247"/>
    </location>
</feature>
<keyword evidence="7" id="KW-1185">Reference proteome</keyword>
<dbReference type="AlphaFoldDB" id="A0A226DSE8"/>
<evidence type="ECO:0000313" key="7">
    <source>
        <dbReference type="Proteomes" id="UP000198287"/>
    </source>
</evidence>
<dbReference type="SUPFAM" id="SSF144232">
    <property type="entry name" value="HIT/MYND zinc finger-like"/>
    <property type="match status" value="1"/>
</dbReference>
<dbReference type="InterPro" id="IPR002893">
    <property type="entry name" value="Znf_MYND"/>
</dbReference>
<dbReference type="PROSITE" id="PS50865">
    <property type="entry name" value="ZF_MYND_2"/>
    <property type="match status" value="1"/>
</dbReference>
<comment type="caution">
    <text evidence="6">The sequence shown here is derived from an EMBL/GenBank/DDBJ whole genome shotgun (WGS) entry which is preliminary data.</text>
</comment>
<dbReference type="Pfam" id="PF01753">
    <property type="entry name" value="zf-MYND"/>
    <property type="match status" value="1"/>
</dbReference>
<reference evidence="6 7" key="1">
    <citation type="submission" date="2015-12" db="EMBL/GenBank/DDBJ databases">
        <title>The genome of Folsomia candida.</title>
        <authorList>
            <person name="Faddeeva A."/>
            <person name="Derks M.F."/>
            <person name="Anvar Y."/>
            <person name="Smit S."/>
            <person name="Van Straalen N."/>
            <person name="Roelofs D."/>
        </authorList>
    </citation>
    <scope>NUCLEOTIDE SEQUENCE [LARGE SCALE GENOMIC DNA]</scope>
    <source>
        <strain evidence="6 7">VU population</strain>
        <tissue evidence="6">Whole body</tissue>
    </source>
</reference>
<protein>
    <submittedName>
        <fullName evidence="6">Programmed cell death protein 2</fullName>
    </submittedName>
</protein>
<dbReference type="Proteomes" id="UP000198287">
    <property type="component" value="Unassembled WGS sequence"/>
</dbReference>
<accession>A0A226DSE8</accession>